<sequence>MGSSSSTDKEKTGAEWTGCLHFHQGNGTWKKLESEEIIDYFRDKLEADEEKIIFAEIRKYDLGLVTAWFGHWHEYTLVETTNWFWTFEKNSKGIYVQRAKRNSDVRCWFAGVKRKKDRSEGRSSAVEFGENALDAAHWIINRGELDKTYHWTESNCHFFASLLYEAITGTAYPGGKQRRLHNTL</sequence>
<dbReference type="Proteomes" id="UP001177023">
    <property type="component" value="Unassembled WGS sequence"/>
</dbReference>
<proteinExistence type="predicted"/>
<accession>A0AA36CMV4</accession>
<keyword evidence="2" id="KW-1185">Reference proteome</keyword>
<evidence type="ECO:0000313" key="1">
    <source>
        <dbReference type="EMBL" id="CAJ0570892.1"/>
    </source>
</evidence>
<name>A0AA36CMV4_9BILA</name>
<evidence type="ECO:0000313" key="2">
    <source>
        <dbReference type="Proteomes" id="UP001177023"/>
    </source>
</evidence>
<organism evidence="1 2">
    <name type="scientific">Mesorhabditis spiculigera</name>
    <dbReference type="NCBI Taxonomy" id="96644"/>
    <lineage>
        <taxon>Eukaryota</taxon>
        <taxon>Metazoa</taxon>
        <taxon>Ecdysozoa</taxon>
        <taxon>Nematoda</taxon>
        <taxon>Chromadorea</taxon>
        <taxon>Rhabditida</taxon>
        <taxon>Rhabditina</taxon>
        <taxon>Rhabditomorpha</taxon>
        <taxon>Rhabditoidea</taxon>
        <taxon>Rhabditidae</taxon>
        <taxon>Mesorhabditinae</taxon>
        <taxon>Mesorhabditis</taxon>
    </lineage>
</organism>
<protein>
    <submittedName>
        <fullName evidence="1">Uncharacterized protein</fullName>
    </submittedName>
</protein>
<reference evidence="1" key="1">
    <citation type="submission" date="2023-06" db="EMBL/GenBank/DDBJ databases">
        <authorList>
            <person name="Delattre M."/>
        </authorList>
    </citation>
    <scope>NUCLEOTIDE SEQUENCE</scope>
    <source>
        <strain evidence="1">AF72</strain>
    </source>
</reference>
<gene>
    <name evidence="1" type="ORF">MSPICULIGERA_LOCUS9325</name>
</gene>
<dbReference type="AlphaFoldDB" id="A0AA36CMV4"/>
<feature type="non-terminal residue" evidence="1">
    <location>
        <position position="184"/>
    </location>
</feature>
<dbReference type="EMBL" id="CATQJA010002500">
    <property type="protein sequence ID" value="CAJ0570892.1"/>
    <property type="molecule type" value="Genomic_DNA"/>
</dbReference>
<comment type="caution">
    <text evidence="1">The sequence shown here is derived from an EMBL/GenBank/DDBJ whole genome shotgun (WGS) entry which is preliminary data.</text>
</comment>